<proteinExistence type="predicted"/>
<dbReference type="PANTHER" id="PTHR48100">
    <property type="entry name" value="BROAD-SPECIFICITY PHOSPHATASE YOR283W-RELATED"/>
    <property type="match status" value="1"/>
</dbReference>
<dbReference type="Proteomes" id="UP001165060">
    <property type="component" value="Unassembled WGS sequence"/>
</dbReference>
<evidence type="ECO:0000313" key="2">
    <source>
        <dbReference type="EMBL" id="GMI28573.1"/>
    </source>
</evidence>
<dbReference type="InterPro" id="IPR013078">
    <property type="entry name" value="His_Pase_superF_clade-1"/>
</dbReference>
<accession>A0ABQ6ML69</accession>
<dbReference type="Gene3D" id="3.40.50.1240">
    <property type="entry name" value="Phosphoglycerate mutase-like"/>
    <property type="match status" value="1"/>
</dbReference>
<reference evidence="2 3" key="1">
    <citation type="journal article" date="2023" name="Commun. Biol.">
        <title>Genome analysis of Parmales, the sister group of diatoms, reveals the evolutionary specialization of diatoms from phago-mixotrophs to photoautotrophs.</title>
        <authorList>
            <person name="Ban H."/>
            <person name="Sato S."/>
            <person name="Yoshikawa S."/>
            <person name="Yamada K."/>
            <person name="Nakamura Y."/>
            <person name="Ichinomiya M."/>
            <person name="Sato N."/>
            <person name="Blanc-Mathieu R."/>
            <person name="Endo H."/>
            <person name="Kuwata A."/>
            <person name="Ogata H."/>
        </authorList>
    </citation>
    <scope>NUCLEOTIDE SEQUENCE [LARGE SCALE GENOMIC DNA]</scope>
</reference>
<dbReference type="InterPro" id="IPR050275">
    <property type="entry name" value="PGM_Phosphatase"/>
</dbReference>
<protein>
    <recommendedName>
        <fullName evidence="4">Phosphoglycerate mutase-like protein</fullName>
    </recommendedName>
</protein>
<dbReference type="EMBL" id="BRYB01001559">
    <property type="protein sequence ID" value="GMI28573.1"/>
    <property type="molecule type" value="Genomic_DNA"/>
</dbReference>
<feature type="region of interest" description="Disordered" evidence="1">
    <location>
        <begin position="1"/>
        <end position="57"/>
    </location>
</feature>
<evidence type="ECO:0000313" key="3">
    <source>
        <dbReference type="Proteomes" id="UP001165060"/>
    </source>
</evidence>
<comment type="caution">
    <text evidence="2">The sequence shown here is derived from an EMBL/GenBank/DDBJ whole genome shotgun (WGS) entry which is preliminary data.</text>
</comment>
<dbReference type="Pfam" id="PF00300">
    <property type="entry name" value="His_Phos_1"/>
    <property type="match status" value="2"/>
</dbReference>
<dbReference type="SMART" id="SM00855">
    <property type="entry name" value="PGAM"/>
    <property type="match status" value="1"/>
</dbReference>
<dbReference type="InterPro" id="IPR029033">
    <property type="entry name" value="His_PPase_superfam"/>
</dbReference>
<keyword evidence="3" id="KW-1185">Reference proteome</keyword>
<feature type="compositionally biased region" description="Pro residues" evidence="1">
    <location>
        <begin position="1"/>
        <end position="12"/>
    </location>
</feature>
<feature type="compositionally biased region" description="Pro residues" evidence="1">
    <location>
        <begin position="27"/>
        <end position="57"/>
    </location>
</feature>
<dbReference type="PANTHER" id="PTHR48100:SF1">
    <property type="entry name" value="HISTIDINE PHOSPHATASE FAMILY PROTEIN-RELATED"/>
    <property type="match status" value="1"/>
</dbReference>
<dbReference type="SUPFAM" id="SSF53254">
    <property type="entry name" value="Phosphoglycerate mutase-like"/>
    <property type="match status" value="1"/>
</dbReference>
<dbReference type="CDD" id="cd07040">
    <property type="entry name" value="HP"/>
    <property type="match status" value="1"/>
</dbReference>
<evidence type="ECO:0008006" key="4">
    <source>
        <dbReference type="Google" id="ProtNLM"/>
    </source>
</evidence>
<gene>
    <name evidence="2" type="ORF">TeGR_g1864</name>
</gene>
<sequence>MAKEAPLPPIDPPLEMSTAEMDVDPSAPAPQSPVPAPPTSPGPSRPAPRSSPRPAHPPLLAEVASRKTVYLIRHGVSRHNHHNIALTSPSLWDASLDTVGLHQAVAIGARYRHCIGEMYANKDRSMKPLELIVSSPLTRCLETAHLAFSMGCPLPPPPIDRKEYADLKKLARSEGKSTVKIPAPQNHPAAPPKFVCNDDLREAHGVFFPDRRREVSKLEPAFPNVEFVGFKSDEDDLWDAEQRESLPEVNRRISSFFEWLAKRPEKNIAVITHGVWMEECLRRFAPSALKGGHRVLNGEVFKADCAIQIRETAAGEPVNGPLVIKKATCFTALSHAGDNERGVRVAALQRDM</sequence>
<name>A0ABQ6ML69_9STRA</name>
<evidence type="ECO:0000256" key="1">
    <source>
        <dbReference type="SAM" id="MobiDB-lite"/>
    </source>
</evidence>
<organism evidence="2 3">
    <name type="scientific">Tetraparma gracilis</name>
    <dbReference type="NCBI Taxonomy" id="2962635"/>
    <lineage>
        <taxon>Eukaryota</taxon>
        <taxon>Sar</taxon>
        <taxon>Stramenopiles</taxon>
        <taxon>Ochrophyta</taxon>
        <taxon>Bolidophyceae</taxon>
        <taxon>Parmales</taxon>
        <taxon>Triparmaceae</taxon>
        <taxon>Tetraparma</taxon>
    </lineage>
</organism>